<dbReference type="EMBL" id="JAVHNR010000006">
    <property type="protein sequence ID" value="KAK6339197.1"/>
    <property type="molecule type" value="Genomic_DNA"/>
</dbReference>
<feature type="region of interest" description="Disordered" evidence="1">
    <location>
        <begin position="315"/>
        <end position="335"/>
    </location>
</feature>
<feature type="compositionally biased region" description="Polar residues" evidence="1">
    <location>
        <begin position="1"/>
        <end position="13"/>
    </location>
</feature>
<dbReference type="AlphaFoldDB" id="A0AAN8NRK5"/>
<accession>A0AAN8NRK5</accession>
<evidence type="ECO:0000313" key="2">
    <source>
        <dbReference type="EMBL" id="KAK6339197.1"/>
    </source>
</evidence>
<evidence type="ECO:0000256" key="1">
    <source>
        <dbReference type="SAM" id="MobiDB-lite"/>
    </source>
</evidence>
<gene>
    <name evidence="2" type="ORF">TWF718_008619</name>
</gene>
<dbReference type="SUPFAM" id="SSF56399">
    <property type="entry name" value="ADP-ribosylation"/>
    <property type="match status" value="1"/>
</dbReference>
<organism evidence="2 3">
    <name type="scientific">Orbilia javanica</name>
    <dbReference type="NCBI Taxonomy" id="47235"/>
    <lineage>
        <taxon>Eukaryota</taxon>
        <taxon>Fungi</taxon>
        <taxon>Dikarya</taxon>
        <taxon>Ascomycota</taxon>
        <taxon>Pezizomycotina</taxon>
        <taxon>Orbiliomycetes</taxon>
        <taxon>Orbiliales</taxon>
        <taxon>Orbiliaceae</taxon>
        <taxon>Orbilia</taxon>
    </lineage>
</organism>
<sequence length="635" mass="72046">MATAISQRLQAVTLNEDRNSLYPSSSEYEDDEYDYSSNNEEYNSNNEEPSSSSSSSSSSSYKTKPSTFTNELLLPTPQTLTFTEDDIIELSLLRSEEIDLLVSSSLLPESTRFDQSLHETLIFTHKELILTLTTGPHYPVLPLSYTVQNLTLPRLIIDNLRIELRKIMVTFSEGESITRWINRSENENYGIYEPDNIAFSLANITETHLKTYRTSLLSNIPPSAPLNISSQSLTSRSQILSSESGVDVTSYTTPPTIQELLGKSIPQICETIPTNYRILHVENVLKPRLYADFHAIQSNIRARLLTLSTSQLKKVVPHTHHHRSKSSSGTLADRREKETYATYLTTPKITFHGTPRSNIPSIIKHGFLRPGDINPSTNQPLEIRCGNTYGRGVYSSPSPQFSLAYSGFDATPTPATQFSGLKLIVCATIMGRPAKVTREDNWREQSKPYPNADSHVANNEYEYIVFQPRQTIPVLVIHLDWGKEHYDEFVNIPTNPLHWITQMAEKRRERKNKQYSEQEEENRTLFPADIVRKKQALMARALKWFPYGYGPATGTRFVVEAVADVSDDEEEYGEYQKDKVEGVDGGGNAGKYFWEMPEVEGEDSRFDEFFEERRAKAGDVISGVKENSEEEEEDQ</sequence>
<evidence type="ECO:0008006" key="4">
    <source>
        <dbReference type="Google" id="ProtNLM"/>
    </source>
</evidence>
<reference evidence="2 3" key="1">
    <citation type="submission" date="2019-10" db="EMBL/GenBank/DDBJ databases">
        <authorList>
            <person name="Palmer J.M."/>
        </authorList>
    </citation>
    <scope>NUCLEOTIDE SEQUENCE [LARGE SCALE GENOMIC DNA]</scope>
    <source>
        <strain evidence="2 3">TWF718</strain>
    </source>
</reference>
<feature type="compositionally biased region" description="Low complexity" evidence="1">
    <location>
        <begin position="35"/>
        <end position="61"/>
    </location>
</feature>
<feature type="region of interest" description="Disordered" evidence="1">
    <location>
        <begin position="1"/>
        <end position="62"/>
    </location>
</feature>
<evidence type="ECO:0000313" key="3">
    <source>
        <dbReference type="Proteomes" id="UP001313282"/>
    </source>
</evidence>
<name>A0AAN8NRK5_9PEZI</name>
<dbReference type="Proteomes" id="UP001313282">
    <property type="component" value="Unassembled WGS sequence"/>
</dbReference>
<dbReference type="Gene3D" id="3.90.228.10">
    <property type="match status" value="1"/>
</dbReference>
<comment type="caution">
    <text evidence="2">The sequence shown here is derived from an EMBL/GenBank/DDBJ whole genome shotgun (WGS) entry which is preliminary data.</text>
</comment>
<protein>
    <recommendedName>
        <fullName evidence="4">PARP catalytic domain-containing protein</fullName>
    </recommendedName>
</protein>
<keyword evidence="3" id="KW-1185">Reference proteome</keyword>
<feature type="compositionally biased region" description="Basic residues" evidence="1">
    <location>
        <begin position="315"/>
        <end position="325"/>
    </location>
</feature>
<proteinExistence type="predicted"/>